<reference evidence="1" key="1">
    <citation type="journal article" date="2014" name="Int. J. Syst. Evol. Microbiol.">
        <title>Complete genome sequence of Corynebacterium casei LMG S-19264T (=DSM 44701T), isolated from a smear-ripened cheese.</title>
        <authorList>
            <consortium name="US DOE Joint Genome Institute (JGI-PGF)"/>
            <person name="Walter F."/>
            <person name="Albersmeier A."/>
            <person name="Kalinowski J."/>
            <person name="Ruckert C."/>
        </authorList>
    </citation>
    <scope>NUCLEOTIDE SEQUENCE</scope>
    <source>
        <strain evidence="1">CGMCC 4.5737</strain>
    </source>
</reference>
<keyword evidence="2" id="KW-1185">Reference proteome</keyword>
<proteinExistence type="predicted"/>
<reference evidence="1" key="2">
    <citation type="submission" date="2020-09" db="EMBL/GenBank/DDBJ databases">
        <authorList>
            <person name="Sun Q."/>
            <person name="Zhou Y."/>
        </authorList>
    </citation>
    <scope>NUCLEOTIDE SEQUENCE</scope>
    <source>
        <strain evidence="1">CGMCC 4.5737</strain>
    </source>
</reference>
<dbReference type="AlphaFoldDB" id="A0A8J3CG36"/>
<dbReference type="Proteomes" id="UP000637578">
    <property type="component" value="Unassembled WGS sequence"/>
</dbReference>
<evidence type="ECO:0000313" key="2">
    <source>
        <dbReference type="Proteomes" id="UP000637578"/>
    </source>
</evidence>
<sequence length="203" mass="22631">MALGDTYATLAELKDRLNTDKPAHDDELKLALESASRSIEKHLGGRQFNDAVTASARRYYPLHSRLVFVDDFHELSTLVVKSDTAEDGTYATTIDASEYQAEPLDGIHAGLPGWPFWMIRLVGDELFLNTRRPSVQVTARWGWSAVPAPVKEATLALAVENFKMKFAPFGVAGMTEFGTVRVRENPKIARMVEDYQIDKVMVA</sequence>
<evidence type="ECO:0000313" key="1">
    <source>
        <dbReference type="EMBL" id="GGM55511.1"/>
    </source>
</evidence>
<comment type="caution">
    <text evidence="1">The sequence shown here is derived from an EMBL/GenBank/DDBJ whole genome shotgun (WGS) entry which is preliminary data.</text>
</comment>
<protein>
    <submittedName>
        <fullName evidence="1">Uncharacterized protein</fullName>
    </submittedName>
</protein>
<organism evidence="1 2">
    <name type="scientific">Longimycelium tulufanense</name>
    <dbReference type="NCBI Taxonomy" id="907463"/>
    <lineage>
        <taxon>Bacteria</taxon>
        <taxon>Bacillati</taxon>
        <taxon>Actinomycetota</taxon>
        <taxon>Actinomycetes</taxon>
        <taxon>Pseudonocardiales</taxon>
        <taxon>Pseudonocardiaceae</taxon>
        <taxon>Longimycelium</taxon>
    </lineage>
</organism>
<dbReference type="EMBL" id="BMMK01000011">
    <property type="protein sequence ID" value="GGM55511.1"/>
    <property type="molecule type" value="Genomic_DNA"/>
</dbReference>
<dbReference type="RefSeq" id="WP_189057761.1">
    <property type="nucleotide sequence ID" value="NZ_BMMK01000011.1"/>
</dbReference>
<accession>A0A8J3CG36</accession>
<name>A0A8J3CG36_9PSEU</name>
<dbReference type="Gene3D" id="1.10.3230.30">
    <property type="entry name" value="Phage gp6-like head-tail connector protein"/>
    <property type="match status" value="1"/>
</dbReference>
<gene>
    <name evidence="1" type="ORF">GCM10012275_28290</name>
</gene>